<keyword evidence="2" id="KW-1185">Reference proteome</keyword>
<reference evidence="1" key="1">
    <citation type="submission" date="2023-07" db="EMBL/GenBank/DDBJ databases">
        <title>Sorghum-associated microbial communities from plants grown in Nebraska, USA.</title>
        <authorList>
            <person name="Schachtman D."/>
        </authorList>
    </citation>
    <scope>NUCLEOTIDE SEQUENCE</scope>
    <source>
        <strain evidence="1">BE56</strain>
    </source>
</reference>
<gene>
    <name evidence="1" type="ORF">J2W83_002307</name>
</gene>
<sequence length="154" mass="16530">MPRPVLIAIDASPATSALLALAQRYCRPDEHQLHVLLAIDSTFAVHGQPAPYTEGELSEYPAACDEQQLAERAVAQTLQSLRDAGFTAQGGTVAAEPVKAIVDQAQALDCELIIMGHRHLSRLGRLLDPSISSKVLDRVQIPVLVAAIAKSFEI</sequence>
<evidence type="ECO:0000313" key="2">
    <source>
        <dbReference type="Proteomes" id="UP001259587"/>
    </source>
</evidence>
<organism evidence="1 2">
    <name type="scientific">Pseudomonas hunanensis</name>
    <dbReference type="NCBI Taxonomy" id="1247546"/>
    <lineage>
        <taxon>Bacteria</taxon>
        <taxon>Pseudomonadati</taxon>
        <taxon>Pseudomonadota</taxon>
        <taxon>Gammaproteobacteria</taxon>
        <taxon>Pseudomonadales</taxon>
        <taxon>Pseudomonadaceae</taxon>
        <taxon>Pseudomonas</taxon>
    </lineage>
</organism>
<dbReference type="Proteomes" id="UP001259587">
    <property type="component" value="Unassembled WGS sequence"/>
</dbReference>
<name>A0ACC6K2R4_9PSED</name>
<dbReference type="EMBL" id="JAVDTH010000011">
    <property type="protein sequence ID" value="MDR6712706.1"/>
    <property type="molecule type" value="Genomic_DNA"/>
</dbReference>
<accession>A0ACC6K2R4</accession>
<proteinExistence type="predicted"/>
<comment type="caution">
    <text evidence="1">The sequence shown here is derived from an EMBL/GenBank/DDBJ whole genome shotgun (WGS) entry which is preliminary data.</text>
</comment>
<protein>
    <submittedName>
        <fullName evidence="1">Nucleotide-binding universal stress UspA family protein</fullName>
    </submittedName>
</protein>
<evidence type="ECO:0000313" key="1">
    <source>
        <dbReference type="EMBL" id="MDR6712706.1"/>
    </source>
</evidence>